<evidence type="ECO:0000313" key="1">
    <source>
        <dbReference type="EMBL" id="KKM59910.1"/>
    </source>
</evidence>
<sequence length="103" mass="11702">MAENGIQLQGGDVVEENFNEDMFNYGEGPAANTRRRLIRISFTVNGLHEIKKALLRIVIWSNRELIPNYDGLGSFEIAKGIERMEDHQVDILEEALKAKLSED</sequence>
<comment type="caution">
    <text evidence="1">The sequence shown here is derived from an EMBL/GenBank/DDBJ whole genome shotgun (WGS) entry which is preliminary data.</text>
</comment>
<organism evidence="1">
    <name type="scientific">marine sediment metagenome</name>
    <dbReference type="NCBI Taxonomy" id="412755"/>
    <lineage>
        <taxon>unclassified sequences</taxon>
        <taxon>metagenomes</taxon>
        <taxon>ecological metagenomes</taxon>
    </lineage>
</organism>
<dbReference type="AlphaFoldDB" id="A0A0F9L787"/>
<gene>
    <name evidence="1" type="ORF">LCGC14_1547170</name>
</gene>
<protein>
    <submittedName>
        <fullName evidence="1">Uncharacterized protein</fullName>
    </submittedName>
</protein>
<accession>A0A0F9L787</accession>
<dbReference type="EMBL" id="LAZR01011778">
    <property type="protein sequence ID" value="KKM59910.1"/>
    <property type="molecule type" value="Genomic_DNA"/>
</dbReference>
<name>A0A0F9L787_9ZZZZ</name>
<proteinExistence type="predicted"/>
<reference evidence="1" key="1">
    <citation type="journal article" date="2015" name="Nature">
        <title>Complex archaea that bridge the gap between prokaryotes and eukaryotes.</title>
        <authorList>
            <person name="Spang A."/>
            <person name="Saw J.H."/>
            <person name="Jorgensen S.L."/>
            <person name="Zaremba-Niedzwiedzka K."/>
            <person name="Martijn J."/>
            <person name="Lind A.E."/>
            <person name="van Eijk R."/>
            <person name="Schleper C."/>
            <person name="Guy L."/>
            <person name="Ettema T.J."/>
        </authorList>
    </citation>
    <scope>NUCLEOTIDE SEQUENCE</scope>
</reference>